<organism evidence="3 4">
    <name type="scientific">Reticulomyxa filosa</name>
    <dbReference type="NCBI Taxonomy" id="46433"/>
    <lineage>
        <taxon>Eukaryota</taxon>
        <taxon>Sar</taxon>
        <taxon>Rhizaria</taxon>
        <taxon>Retaria</taxon>
        <taxon>Foraminifera</taxon>
        <taxon>Monothalamids</taxon>
        <taxon>Reticulomyxidae</taxon>
        <taxon>Reticulomyxa</taxon>
    </lineage>
</organism>
<evidence type="ECO:0000313" key="4">
    <source>
        <dbReference type="Proteomes" id="UP000023152"/>
    </source>
</evidence>
<gene>
    <name evidence="3" type="ORF">RFI_25689</name>
</gene>
<evidence type="ECO:0000256" key="1">
    <source>
        <dbReference type="SAM" id="MobiDB-lite"/>
    </source>
</evidence>
<sequence length="279" mass="31765">MYTERNIPQRNNGTQQRDEPSSSTGTQYNKSCRVFYPFIILWIVFLAGILAGLLPLFLWMGRNNRADTKVAIQWTIESVTQRFSNKIGYEFLISHQVSQLMLSAVHVEDLPIVLSNETSGEYDPVFLQYRHLRGTSIISGVYITTINKTSGDVYMTGGCQLQPNSSSYEIMIYNGTCLYYLDVDINDDRRVNNNPLPGGCVDGFDIHTRNWYILAQNLTGTQSKWTDSYFFHNNYSNTSGMTLVTKRKAGSDIEFIICVDALLENIQRMLDDAVNELLI</sequence>
<dbReference type="AlphaFoldDB" id="X6MCE3"/>
<keyword evidence="2" id="KW-1133">Transmembrane helix</keyword>
<keyword evidence="2" id="KW-0472">Membrane</keyword>
<feature type="region of interest" description="Disordered" evidence="1">
    <location>
        <begin position="1"/>
        <end position="26"/>
    </location>
</feature>
<feature type="non-terminal residue" evidence="3">
    <location>
        <position position="279"/>
    </location>
</feature>
<accession>X6MCE3</accession>
<evidence type="ECO:0000256" key="2">
    <source>
        <dbReference type="SAM" id="Phobius"/>
    </source>
</evidence>
<dbReference type="Proteomes" id="UP000023152">
    <property type="component" value="Unassembled WGS sequence"/>
</dbReference>
<reference evidence="3 4" key="1">
    <citation type="journal article" date="2013" name="Curr. Biol.">
        <title>The Genome of the Foraminiferan Reticulomyxa filosa.</title>
        <authorList>
            <person name="Glockner G."/>
            <person name="Hulsmann N."/>
            <person name="Schleicher M."/>
            <person name="Noegel A.A."/>
            <person name="Eichinger L."/>
            <person name="Gallinger C."/>
            <person name="Pawlowski J."/>
            <person name="Sierra R."/>
            <person name="Euteneuer U."/>
            <person name="Pillet L."/>
            <person name="Moustafa A."/>
            <person name="Platzer M."/>
            <person name="Groth M."/>
            <person name="Szafranski K."/>
            <person name="Schliwa M."/>
        </authorList>
    </citation>
    <scope>NUCLEOTIDE SEQUENCE [LARGE SCALE GENOMIC DNA]</scope>
</reference>
<keyword evidence="4" id="KW-1185">Reference proteome</keyword>
<evidence type="ECO:0000313" key="3">
    <source>
        <dbReference type="EMBL" id="ETO11688.1"/>
    </source>
</evidence>
<protein>
    <submittedName>
        <fullName evidence="3">Uncharacterized protein</fullName>
    </submittedName>
</protein>
<proteinExistence type="predicted"/>
<keyword evidence="2" id="KW-0812">Transmembrane</keyword>
<name>X6MCE3_RETFI</name>
<feature type="transmembrane region" description="Helical" evidence="2">
    <location>
        <begin position="34"/>
        <end position="59"/>
    </location>
</feature>
<comment type="caution">
    <text evidence="3">The sequence shown here is derived from an EMBL/GenBank/DDBJ whole genome shotgun (WGS) entry which is preliminary data.</text>
</comment>
<dbReference type="EMBL" id="ASPP01022151">
    <property type="protein sequence ID" value="ETO11688.1"/>
    <property type="molecule type" value="Genomic_DNA"/>
</dbReference>